<accession>A0AA39P5A0</accession>
<dbReference type="PANTHER" id="PTHR43747">
    <property type="entry name" value="FAD-BINDING PROTEIN"/>
    <property type="match status" value="1"/>
</dbReference>
<comment type="similarity">
    <text evidence="1">Belongs to the flavin-dependent halogenase family.</text>
</comment>
<dbReference type="EMBL" id="JAUEPR010000016">
    <property type="protein sequence ID" value="KAK0477561.1"/>
    <property type="molecule type" value="Genomic_DNA"/>
</dbReference>
<evidence type="ECO:0000256" key="3">
    <source>
        <dbReference type="ARBA" id="ARBA00023033"/>
    </source>
</evidence>
<organism evidence="5 6">
    <name type="scientific">Armillaria novae-zelandiae</name>
    <dbReference type="NCBI Taxonomy" id="153914"/>
    <lineage>
        <taxon>Eukaryota</taxon>
        <taxon>Fungi</taxon>
        <taxon>Dikarya</taxon>
        <taxon>Basidiomycota</taxon>
        <taxon>Agaricomycotina</taxon>
        <taxon>Agaricomycetes</taxon>
        <taxon>Agaricomycetidae</taxon>
        <taxon>Agaricales</taxon>
        <taxon>Marasmiineae</taxon>
        <taxon>Physalacriaceae</taxon>
        <taxon>Armillaria</taxon>
    </lineage>
</organism>
<name>A0AA39P5A0_9AGAR</name>
<comment type="caution">
    <text evidence="5">The sequence shown here is derived from an EMBL/GenBank/DDBJ whole genome shotgun (WGS) entry which is preliminary data.</text>
</comment>
<keyword evidence="6" id="KW-1185">Reference proteome</keyword>
<dbReference type="PRINTS" id="PR00420">
    <property type="entry name" value="RNGMNOXGNASE"/>
</dbReference>
<dbReference type="PANTHER" id="PTHR43747:SF5">
    <property type="entry name" value="FAD-BINDING DOMAIN-CONTAINING PROTEIN"/>
    <property type="match status" value="1"/>
</dbReference>
<keyword evidence="3" id="KW-0503">Monooxygenase</keyword>
<dbReference type="Gene3D" id="3.50.50.60">
    <property type="entry name" value="FAD/NAD(P)-binding domain"/>
    <property type="match status" value="1"/>
</dbReference>
<evidence type="ECO:0000313" key="5">
    <source>
        <dbReference type="EMBL" id="KAK0477561.1"/>
    </source>
</evidence>
<proteinExistence type="inferred from homology"/>
<comment type="catalytic activity">
    <reaction evidence="4">
        <text>melleolide F + FADH2 + chloride + O2 = 6'-chloromelleolide F + FAD + 2 H2O + H(+)</text>
        <dbReference type="Rhea" id="RHEA:67160"/>
        <dbReference type="ChEBI" id="CHEBI:15377"/>
        <dbReference type="ChEBI" id="CHEBI:15378"/>
        <dbReference type="ChEBI" id="CHEBI:15379"/>
        <dbReference type="ChEBI" id="CHEBI:17996"/>
        <dbReference type="ChEBI" id="CHEBI:57692"/>
        <dbReference type="ChEBI" id="CHEBI:58307"/>
        <dbReference type="ChEBI" id="CHEBI:167712"/>
        <dbReference type="ChEBI" id="CHEBI:167713"/>
    </reaction>
    <physiologicalReaction direction="left-to-right" evidence="4">
        <dbReference type="Rhea" id="RHEA:67161"/>
    </physiologicalReaction>
</comment>
<sequence>MEAQVPLSTDILVIGGGPAGSYAASVLAREGLEVTLLEKDIFPRYHIGESMLPSCRPFFKFIDFEEKMKNYGFFPKPGAALKLNQDKREGYFRTDYYLDTDFTANGPDNAAWNVVRSEFDDLLLRHAAELGVHAYEGVRVEEIHFSPDEHTRPVSLAWSKGDGTRGDMSFNWLVDASGRNGIMSTRYLKNRSFNKSLKNVAVWGYWTGAGRYAPGTKRENAPWFEALTDETGWAWFIPLHNGATSVGVVLAEDESKRKKAQHRSEFRGKSLSEVQHDCYMADLQQAPGLIQLLGSEAKFEGKLMSAGDYSYHASEYAGSHFRIAGDAGAFIDPFFSSGIHLALTGALSAASTIAASIRGNCTEEEACSFHSSKVETAYTRFLFVVLGIYKQIRAQETAVLYDAEEDNFDRAIDSLRPVIQGCADADDNLTETELQNTLDFCRSVLAPNQQQNGLRTPVDTDAADVEAKHAPSDIDVPNPLQSMDDCRRNFGTEIINGFYVKMEQGTLGLVRA</sequence>
<dbReference type="Pfam" id="PF04820">
    <property type="entry name" value="Trp_halogenase"/>
    <property type="match status" value="2"/>
</dbReference>
<dbReference type="GO" id="GO:0004497">
    <property type="term" value="F:monooxygenase activity"/>
    <property type="evidence" value="ECO:0007669"/>
    <property type="project" value="UniProtKB-KW"/>
</dbReference>
<dbReference type="InterPro" id="IPR050816">
    <property type="entry name" value="Flavin-dep_Halogenase_NPB"/>
</dbReference>
<gene>
    <name evidence="5" type="ORF">IW261DRAFT_1551894</name>
</gene>
<dbReference type="GO" id="GO:0140907">
    <property type="term" value="F:flavin-dependent halogenase activity"/>
    <property type="evidence" value="ECO:0007669"/>
    <property type="project" value="UniProtKB-ARBA"/>
</dbReference>
<evidence type="ECO:0000256" key="4">
    <source>
        <dbReference type="ARBA" id="ARBA00049364"/>
    </source>
</evidence>
<evidence type="ECO:0000256" key="1">
    <source>
        <dbReference type="ARBA" id="ARBA00005706"/>
    </source>
</evidence>
<dbReference type="GO" id="GO:0044550">
    <property type="term" value="P:secondary metabolite biosynthetic process"/>
    <property type="evidence" value="ECO:0007669"/>
    <property type="project" value="UniProtKB-ARBA"/>
</dbReference>
<dbReference type="AlphaFoldDB" id="A0AA39P5A0"/>
<evidence type="ECO:0000256" key="2">
    <source>
        <dbReference type="ARBA" id="ARBA00023002"/>
    </source>
</evidence>
<reference evidence="5" key="1">
    <citation type="submission" date="2023-06" db="EMBL/GenBank/DDBJ databases">
        <authorList>
            <consortium name="Lawrence Berkeley National Laboratory"/>
            <person name="Ahrendt S."/>
            <person name="Sahu N."/>
            <person name="Indic B."/>
            <person name="Wong-Bajracharya J."/>
            <person name="Merenyi Z."/>
            <person name="Ke H.-M."/>
            <person name="Monk M."/>
            <person name="Kocsube S."/>
            <person name="Drula E."/>
            <person name="Lipzen A."/>
            <person name="Balint B."/>
            <person name="Henrissat B."/>
            <person name="Andreopoulos B."/>
            <person name="Martin F.M."/>
            <person name="Harder C.B."/>
            <person name="Rigling D."/>
            <person name="Ford K.L."/>
            <person name="Foster G.D."/>
            <person name="Pangilinan J."/>
            <person name="Papanicolaou A."/>
            <person name="Barry K."/>
            <person name="LaButti K."/>
            <person name="Viragh M."/>
            <person name="Koriabine M."/>
            <person name="Yan M."/>
            <person name="Riley R."/>
            <person name="Champramary S."/>
            <person name="Plett K.L."/>
            <person name="Tsai I.J."/>
            <person name="Slot J."/>
            <person name="Sipos G."/>
            <person name="Plett J."/>
            <person name="Nagy L.G."/>
            <person name="Grigoriev I.V."/>
        </authorList>
    </citation>
    <scope>NUCLEOTIDE SEQUENCE</scope>
    <source>
        <strain evidence="5">ICMP 16352</strain>
    </source>
</reference>
<evidence type="ECO:0000313" key="6">
    <source>
        <dbReference type="Proteomes" id="UP001175227"/>
    </source>
</evidence>
<protein>
    <submittedName>
        <fullName evidence="5">Halogenase</fullName>
    </submittedName>
</protein>
<dbReference type="InterPro" id="IPR006905">
    <property type="entry name" value="Flavin_halogenase"/>
</dbReference>
<dbReference type="InterPro" id="IPR036188">
    <property type="entry name" value="FAD/NAD-bd_sf"/>
</dbReference>
<keyword evidence="2" id="KW-0560">Oxidoreductase</keyword>
<dbReference type="Proteomes" id="UP001175227">
    <property type="component" value="Unassembled WGS sequence"/>
</dbReference>
<dbReference type="SUPFAM" id="SSF51905">
    <property type="entry name" value="FAD/NAD(P)-binding domain"/>
    <property type="match status" value="1"/>
</dbReference>